<evidence type="ECO:0000313" key="2">
    <source>
        <dbReference type="EMBL" id="KFO12547.1"/>
    </source>
</evidence>
<dbReference type="Proteomes" id="UP000053309">
    <property type="component" value="Unassembled WGS sequence"/>
</dbReference>
<dbReference type="EMBL" id="KL495100">
    <property type="protein sequence ID" value="KFO12547.1"/>
    <property type="molecule type" value="Genomic_DNA"/>
</dbReference>
<keyword evidence="3" id="KW-1185">Reference proteome</keyword>
<gene>
    <name evidence="2" type="ORF">N312_10054</name>
</gene>
<evidence type="ECO:0000313" key="3">
    <source>
        <dbReference type="Proteomes" id="UP000053309"/>
    </source>
</evidence>
<keyword evidence="1" id="KW-1133">Transmembrane helix</keyword>
<accession>A0A087VIV5</accession>
<reference evidence="2 3" key="1">
    <citation type="submission" date="2014-04" db="EMBL/GenBank/DDBJ databases">
        <title>Genome evolution of avian class.</title>
        <authorList>
            <person name="Zhang G."/>
            <person name="Li C."/>
        </authorList>
    </citation>
    <scope>NUCLEOTIDE SEQUENCE [LARGE SCALE GENOMIC DNA]</scope>
    <source>
        <strain evidence="2">BGI_N312</strain>
    </source>
</reference>
<feature type="transmembrane region" description="Helical" evidence="1">
    <location>
        <begin position="183"/>
        <end position="204"/>
    </location>
</feature>
<evidence type="ECO:0000256" key="1">
    <source>
        <dbReference type="SAM" id="Phobius"/>
    </source>
</evidence>
<protein>
    <submittedName>
        <fullName evidence="2">ATP-binding cassette sub-family A member 9</fullName>
    </submittedName>
</protein>
<dbReference type="AlphaFoldDB" id="A0A087VIV5"/>
<sequence length="243" mass="27890">MALWRQQVCAMMRVRFLKLKHEGKFLRSILLLFGIFVLPMLMISILFKLWDIYSSWEITASSYFLPTVEKIQTKSTNLLIFNDTGSEIEDFITALKTQNIMPEMTLEENITSIPLHNGAIKISLENGSYQFTVMCSAEPINCFPMLMNILSNTFLRLLNSTARIRIWSEPFYNIQTPEVKTNIFSFCLGYMLLLAAGLPPHFAVSSMEDYKLQARAQLRLAGLFPSAYWCGQALVDVPLFWTL</sequence>
<keyword evidence="1" id="KW-0812">Transmembrane</keyword>
<organism evidence="2 3">
    <name type="scientific">Balearica regulorum gibbericeps</name>
    <name type="common">East African grey crowned-crane</name>
    <dbReference type="NCBI Taxonomy" id="100784"/>
    <lineage>
        <taxon>Eukaryota</taxon>
        <taxon>Metazoa</taxon>
        <taxon>Chordata</taxon>
        <taxon>Craniata</taxon>
        <taxon>Vertebrata</taxon>
        <taxon>Euteleostomi</taxon>
        <taxon>Archelosauria</taxon>
        <taxon>Archosauria</taxon>
        <taxon>Dinosauria</taxon>
        <taxon>Saurischia</taxon>
        <taxon>Theropoda</taxon>
        <taxon>Coelurosauria</taxon>
        <taxon>Aves</taxon>
        <taxon>Neognathae</taxon>
        <taxon>Neoaves</taxon>
        <taxon>Gruiformes</taxon>
        <taxon>Gruidae</taxon>
        <taxon>Balearica</taxon>
    </lineage>
</organism>
<proteinExistence type="predicted"/>
<name>A0A087VIV5_BALRE</name>
<feature type="non-terminal residue" evidence="2">
    <location>
        <position position="243"/>
    </location>
</feature>
<keyword evidence="2" id="KW-0547">Nucleotide-binding</keyword>
<keyword evidence="2" id="KW-0067">ATP-binding</keyword>
<dbReference type="GO" id="GO:0005524">
    <property type="term" value="F:ATP binding"/>
    <property type="evidence" value="ECO:0007669"/>
    <property type="project" value="UniProtKB-KW"/>
</dbReference>
<feature type="transmembrane region" description="Helical" evidence="1">
    <location>
        <begin position="25"/>
        <end position="47"/>
    </location>
</feature>
<keyword evidence="1" id="KW-0472">Membrane</keyword>